<evidence type="ECO:0000256" key="2">
    <source>
        <dbReference type="ARBA" id="ARBA00023002"/>
    </source>
</evidence>
<dbReference type="GeneID" id="31366454"/>
<protein>
    <recommendedName>
        <fullName evidence="4">Aldehyde dehydrogenase</fullName>
    </recommendedName>
</protein>
<dbReference type="InterPro" id="IPR015590">
    <property type="entry name" value="Aldehyde_DH_dom"/>
</dbReference>
<feature type="domain" description="Aldehyde dehydrogenase" evidence="9">
    <location>
        <begin position="17"/>
        <end position="429"/>
    </location>
</feature>
<dbReference type="EMBL" id="ADBJ01000054">
    <property type="protein sequence ID" value="EFA75481.1"/>
    <property type="molecule type" value="Genomic_DNA"/>
</dbReference>
<keyword evidence="2 4" id="KW-0560">Oxidoreductase</keyword>
<dbReference type="STRING" id="670386.D3BSL6"/>
<keyword evidence="11" id="KW-1185">Reference proteome</keyword>
<dbReference type="InParanoid" id="D3BSL6"/>
<evidence type="ECO:0000256" key="3">
    <source>
        <dbReference type="ARBA" id="ARBA00023027"/>
    </source>
</evidence>
<dbReference type="RefSeq" id="XP_020427615.1">
    <property type="nucleotide sequence ID" value="XM_020581745.1"/>
</dbReference>
<dbReference type="CDD" id="cd07087">
    <property type="entry name" value="ALDH_F3-13-14_CALDH-like"/>
    <property type="match status" value="1"/>
</dbReference>
<dbReference type="GO" id="GO:0006081">
    <property type="term" value="P:aldehyde metabolic process"/>
    <property type="evidence" value="ECO:0007669"/>
    <property type="project" value="InterPro"/>
</dbReference>
<dbReference type="InterPro" id="IPR016161">
    <property type="entry name" value="Ald_DH/histidinol_DH"/>
</dbReference>
<gene>
    <name evidence="10" type="primary">comG</name>
    <name evidence="10" type="ORF">PPL_10985</name>
</gene>
<dbReference type="OMA" id="PLVAYWF"/>
<evidence type="ECO:0000313" key="10">
    <source>
        <dbReference type="EMBL" id="EFA75481.1"/>
    </source>
</evidence>
<keyword evidence="3" id="KW-0520">NAD</keyword>
<feature type="compositionally biased region" description="Low complexity" evidence="8">
    <location>
        <begin position="436"/>
        <end position="453"/>
    </location>
</feature>
<comment type="similarity">
    <text evidence="1 4 7">Belongs to the aldehyde dehydrogenase family.</text>
</comment>
<feature type="active site" evidence="5">
    <location>
        <position position="247"/>
    </location>
</feature>
<evidence type="ECO:0000256" key="1">
    <source>
        <dbReference type="ARBA" id="ARBA00009986"/>
    </source>
</evidence>
<evidence type="ECO:0000313" key="11">
    <source>
        <dbReference type="Proteomes" id="UP000001396"/>
    </source>
</evidence>
<evidence type="ECO:0000256" key="6">
    <source>
        <dbReference type="PROSITE-ProRule" id="PRU10007"/>
    </source>
</evidence>
<dbReference type="InterPro" id="IPR016162">
    <property type="entry name" value="Ald_DH_N"/>
</dbReference>
<name>D3BSL6_HETP5</name>
<dbReference type="AlphaFoldDB" id="D3BSL6"/>
<evidence type="ECO:0000256" key="8">
    <source>
        <dbReference type="SAM" id="MobiDB-lite"/>
    </source>
</evidence>
<sequence>MVNPNIQRINQTLRKVFLTNKTRKIDWRYSQLKAVKKLVTENKDEITKAVKKDLGKPDFEIHQSEIAIILAEVDDAISNLESWSKPEKVYSPIHFKPSTSHIIKDPLGVALIISPWNYPVNLALVPLIGAIAGGNCALLKLSRHSASTGELMFRLLNKYMDTDCFSFDYEGGAQYITDLLEFKWDHIFFTGSVNVGRIVYQAAAKFLTPVTLELGGKNPCIVDKNINMKLAAKKIVWGKCWNAGQTCIGLDYLLVHKSVLDELLEECKAVMKEFFGEDIKASTSYARVISKQHTERLSKLFNNGKVVIGGDADIETNYISPTFIVEPDLESPLMTEEIFGPVLPIITYENIDEAIEFIQGRANPLTLYLFSRDQAIQDRVLESTQSGSVMFNDVLLHFTNPHLPFGGSGDSGIGAYHGKLTFDTFTHRRALVKGTTNKDTSTTTTTTSTSISSPKSDVKKSFYSNSYLFISLKKLQWLDIPLKYPPYSDFADSVAGKMIGSGCTIH</sequence>
<dbReference type="FunFam" id="3.40.309.10:FF:000025">
    <property type="entry name" value="Aldehyde dehydrogenase"/>
    <property type="match status" value="1"/>
</dbReference>
<feature type="region of interest" description="Disordered" evidence="8">
    <location>
        <begin position="436"/>
        <end position="456"/>
    </location>
</feature>
<dbReference type="FunCoup" id="D3BSL6">
    <property type="interactions" value="187"/>
</dbReference>
<dbReference type="SUPFAM" id="SSF53720">
    <property type="entry name" value="ALDH-like"/>
    <property type="match status" value="1"/>
</dbReference>
<evidence type="ECO:0000259" key="9">
    <source>
        <dbReference type="Pfam" id="PF00171"/>
    </source>
</evidence>
<dbReference type="PIRSF" id="PIRSF036492">
    <property type="entry name" value="ALDH"/>
    <property type="match status" value="1"/>
</dbReference>
<dbReference type="InterPro" id="IPR029510">
    <property type="entry name" value="Ald_DH_CS_GLU"/>
</dbReference>
<dbReference type="PROSITE" id="PS00687">
    <property type="entry name" value="ALDEHYDE_DEHYDR_GLU"/>
    <property type="match status" value="1"/>
</dbReference>
<proteinExistence type="inferred from homology"/>
<organism evidence="10 11">
    <name type="scientific">Heterostelium pallidum (strain ATCC 26659 / Pp 5 / PN500)</name>
    <name type="common">Cellular slime mold</name>
    <name type="synonym">Polysphondylium pallidum</name>
    <dbReference type="NCBI Taxonomy" id="670386"/>
    <lineage>
        <taxon>Eukaryota</taxon>
        <taxon>Amoebozoa</taxon>
        <taxon>Evosea</taxon>
        <taxon>Eumycetozoa</taxon>
        <taxon>Dictyostelia</taxon>
        <taxon>Acytosteliales</taxon>
        <taxon>Acytosteliaceae</taxon>
        <taxon>Heterostelium</taxon>
    </lineage>
</organism>
<feature type="active site" evidence="5 6">
    <location>
        <position position="213"/>
    </location>
</feature>
<evidence type="ECO:0000256" key="4">
    <source>
        <dbReference type="PIRNR" id="PIRNR036492"/>
    </source>
</evidence>
<dbReference type="GO" id="GO:0004029">
    <property type="term" value="F:aldehyde dehydrogenase (NAD+) activity"/>
    <property type="evidence" value="ECO:0007669"/>
    <property type="project" value="TreeGrafter"/>
</dbReference>
<dbReference type="InterPro" id="IPR016163">
    <property type="entry name" value="Ald_DH_C"/>
</dbReference>
<dbReference type="Pfam" id="PF00171">
    <property type="entry name" value="Aldedh"/>
    <property type="match status" value="1"/>
</dbReference>
<dbReference type="InterPro" id="IPR012394">
    <property type="entry name" value="Aldehyde_DH_NAD(P)"/>
</dbReference>
<dbReference type="Gene3D" id="3.40.605.10">
    <property type="entry name" value="Aldehyde Dehydrogenase, Chain A, domain 1"/>
    <property type="match status" value="1"/>
</dbReference>
<evidence type="ECO:0000256" key="7">
    <source>
        <dbReference type="RuleBase" id="RU003345"/>
    </source>
</evidence>
<dbReference type="PANTHER" id="PTHR43570:SF16">
    <property type="entry name" value="ALDEHYDE DEHYDROGENASE TYPE III, ISOFORM Q"/>
    <property type="match status" value="1"/>
</dbReference>
<dbReference type="PANTHER" id="PTHR43570">
    <property type="entry name" value="ALDEHYDE DEHYDROGENASE"/>
    <property type="match status" value="1"/>
</dbReference>
<dbReference type="Proteomes" id="UP000001396">
    <property type="component" value="Unassembled WGS sequence"/>
</dbReference>
<dbReference type="FunFam" id="3.40.605.10:FF:000004">
    <property type="entry name" value="Aldehyde dehydrogenase"/>
    <property type="match status" value="1"/>
</dbReference>
<evidence type="ECO:0000256" key="5">
    <source>
        <dbReference type="PIRSR" id="PIRSR036492-1"/>
    </source>
</evidence>
<dbReference type="GO" id="GO:0005737">
    <property type="term" value="C:cytoplasm"/>
    <property type="evidence" value="ECO:0007669"/>
    <property type="project" value="TreeGrafter"/>
</dbReference>
<accession>D3BSL6</accession>
<reference evidence="10 11" key="1">
    <citation type="journal article" date="2011" name="Genome Res.">
        <title>Phylogeny-wide analysis of social amoeba genomes highlights ancient origins for complex intercellular communication.</title>
        <authorList>
            <person name="Heidel A.J."/>
            <person name="Lawal H.M."/>
            <person name="Felder M."/>
            <person name="Schilde C."/>
            <person name="Helps N.R."/>
            <person name="Tunggal B."/>
            <person name="Rivero F."/>
            <person name="John U."/>
            <person name="Schleicher M."/>
            <person name="Eichinger L."/>
            <person name="Platzer M."/>
            <person name="Noegel A.A."/>
            <person name="Schaap P."/>
            <person name="Gloeckner G."/>
        </authorList>
    </citation>
    <scope>NUCLEOTIDE SEQUENCE [LARGE SCALE GENOMIC DNA]</scope>
    <source>
        <strain evidence="11">ATCC 26659 / Pp 5 / PN500</strain>
    </source>
</reference>
<comment type="caution">
    <text evidence="10">The sequence shown here is derived from an EMBL/GenBank/DDBJ whole genome shotgun (WGS) entry which is preliminary data.</text>
</comment>
<dbReference type="Gene3D" id="3.40.309.10">
    <property type="entry name" value="Aldehyde Dehydrogenase, Chain A, domain 2"/>
    <property type="match status" value="1"/>
</dbReference>